<gene>
    <name evidence="3" type="ORF">SDC9_135752</name>
</gene>
<name>A0A645DI10_9ZZZZ</name>
<dbReference type="GO" id="GO:0003677">
    <property type="term" value="F:DNA binding"/>
    <property type="evidence" value="ECO:0007669"/>
    <property type="project" value="InterPro"/>
</dbReference>
<feature type="domain" description="Antirepressor protein C-terminal" evidence="2">
    <location>
        <begin position="55"/>
        <end position="162"/>
    </location>
</feature>
<evidence type="ECO:0000259" key="2">
    <source>
        <dbReference type="Pfam" id="PF03374"/>
    </source>
</evidence>
<dbReference type="Pfam" id="PF03374">
    <property type="entry name" value="ANT"/>
    <property type="match status" value="1"/>
</dbReference>
<evidence type="ECO:0000256" key="1">
    <source>
        <dbReference type="SAM" id="Coils"/>
    </source>
</evidence>
<protein>
    <recommendedName>
        <fullName evidence="2">Antirepressor protein C-terminal domain-containing protein</fullName>
    </recommendedName>
</protein>
<sequence>MDEVIPSIRKNGMYMNDEAIEQTLNNPDFIIQMANKLKSEKEEKLKAEKRASNLEAVIKIDKPYTEFGKSIVNSTGCITIGKFAKLLNNNNIKIGRNQLYGYLRDNGYLIKTGKDKNIPKQIYIKQGLFEVSESIVNTSEGKFLSATTLITGKGQKYFSESLEMIF</sequence>
<proteinExistence type="predicted"/>
<dbReference type="AlphaFoldDB" id="A0A645DI10"/>
<dbReference type="InterPro" id="IPR005039">
    <property type="entry name" value="Ant_C"/>
</dbReference>
<comment type="caution">
    <text evidence="3">The sequence shown here is derived from an EMBL/GenBank/DDBJ whole genome shotgun (WGS) entry which is preliminary data.</text>
</comment>
<feature type="coiled-coil region" evidence="1">
    <location>
        <begin position="30"/>
        <end position="57"/>
    </location>
</feature>
<dbReference type="EMBL" id="VSSQ01036232">
    <property type="protein sequence ID" value="MPM88648.1"/>
    <property type="molecule type" value="Genomic_DNA"/>
</dbReference>
<reference evidence="3" key="1">
    <citation type="submission" date="2019-08" db="EMBL/GenBank/DDBJ databases">
        <authorList>
            <person name="Kucharzyk K."/>
            <person name="Murdoch R.W."/>
            <person name="Higgins S."/>
            <person name="Loffler F."/>
        </authorList>
    </citation>
    <scope>NUCLEOTIDE SEQUENCE</scope>
</reference>
<organism evidence="3">
    <name type="scientific">bioreactor metagenome</name>
    <dbReference type="NCBI Taxonomy" id="1076179"/>
    <lineage>
        <taxon>unclassified sequences</taxon>
        <taxon>metagenomes</taxon>
        <taxon>ecological metagenomes</taxon>
    </lineage>
</organism>
<accession>A0A645DI10</accession>
<evidence type="ECO:0000313" key="3">
    <source>
        <dbReference type="EMBL" id="MPM88648.1"/>
    </source>
</evidence>
<keyword evidence="1" id="KW-0175">Coiled coil</keyword>